<dbReference type="InterPro" id="IPR017961">
    <property type="entry name" value="DNA_pol_Y-fam_little_finger"/>
</dbReference>
<evidence type="ECO:0000256" key="2">
    <source>
        <dbReference type="ARBA" id="ARBA00022634"/>
    </source>
</evidence>
<dbReference type="PANTHER" id="PTHR46404">
    <property type="entry name" value="DNA POLYMERASE IOTA"/>
    <property type="match status" value="1"/>
</dbReference>
<dbReference type="Gene3D" id="3.30.1490.100">
    <property type="entry name" value="DNA polymerase, Y-family, little finger domain"/>
    <property type="match status" value="1"/>
</dbReference>
<keyword evidence="5" id="KW-1185">Reference proteome</keyword>
<dbReference type="Pfam" id="PF11799">
    <property type="entry name" value="IMS_C"/>
    <property type="match status" value="1"/>
</dbReference>
<dbReference type="AlphaFoldDB" id="A0A164ZHD7"/>
<dbReference type="InterPro" id="IPR025527">
    <property type="entry name" value="HUWE1/Rev1_UBM"/>
</dbReference>
<dbReference type="SUPFAM" id="SSF56672">
    <property type="entry name" value="DNA/RNA polymerases"/>
    <property type="match status" value="1"/>
</dbReference>
<comment type="similarity">
    <text evidence="1">Belongs to the DNA polymerase type-Y family.</text>
</comment>
<organism evidence="4 5">
    <name type="scientific">Daphnia magna</name>
    <dbReference type="NCBI Taxonomy" id="35525"/>
    <lineage>
        <taxon>Eukaryota</taxon>
        <taxon>Metazoa</taxon>
        <taxon>Ecdysozoa</taxon>
        <taxon>Arthropoda</taxon>
        <taxon>Crustacea</taxon>
        <taxon>Branchiopoda</taxon>
        <taxon>Diplostraca</taxon>
        <taxon>Cladocera</taxon>
        <taxon>Anomopoda</taxon>
        <taxon>Daphniidae</taxon>
        <taxon>Daphnia</taxon>
    </lineage>
</organism>
<dbReference type="GO" id="GO:0003887">
    <property type="term" value="F:DNA-directed DNA polymerase activity"/>
    <property type="evidence" value="ECO:0007669"/>
    <property type="project" value="InterPro"/>
</dbReference>
<dbReference type="InterPro" id="IPR043128">
    <property type="entry name" value="Rev_trsase/Diguanyl_cyclase"/>
</dbReference>
<gene>
    <name evidence="4" type="ORF">APZ42_018008</name>
</gene>
<reference evidence="4 5" key="1">
    <citation type="submission" date="2016-03" db="EMBL/GenBank/DDBJ databases">
        <title>EvidentialGene: Evidence-directed Construction of Genes on Genomes.</title>
        <authorList>
            <person name="Gilbert D.G."/>
            <person name="Choi J.-H."/>
            <person name="Mockaitis K."/>
            <person name="Colbourne J."/>
            <person name="Pfrender M."/>
        </authorList>
    </citation>
    <scope>NUCLEOTIDE SEQUENCE [LARGE SCALE GENOMIC DNA]</scope>
    <source>
        <strain evidence="4 5">Xinb3</strain>
        <tissue evidence="4">Complete organism</tissue>
    </source>
</reference>
<dbReference type="FunFam" id="3.40.1170.60:FF:000021">
    <property type="entry name" value="DNA polymerase IV"/>
    <property type="match status" value="1"/>
</dbReference>
<dbReference type="OrthoDB" id="1747274at2759"/>
<dbReference type="Pfam" id="PF00817">
    <property type="entry name" value="IMS"/>
    <property type="match status" value="1"/>
</dbReference>
<dbReference type="GO" id="GO:0006281">
    <property type="term" value="P:DNA repair"/>
    <property type="evidence" value="ECO:0007669"/>
    <property type="project" value="InterPro"/>
</dbReference>
<sequence>MEEENGDQELLFNTSADQSTKKHERVIIHIDIDCYYAQVEMILNPSLCGKPLGIKQKNLVVTCNYEARALGVEKLMTIKSALEKCPSLILANGEDLKNYREMSEKIYHVLQSYSPFVEKLGLDENFVDVTHKIMKLPEVQQVVSGHTFQDSDDICACGCTERLAQGSLIAQKMRDHLRNELGITSCAGIAFNKLLAKLVGTTHKPNQQTTLLSTSSLSLITSLKHPRNIPGIGSAINRKLEALGIDTIEKLQSTEIFKLTEALGAKTANQIQQLSFGIDNSRVKITDRPKSIGAEDGFIPIRSEVEVRKKLMCLLDRVLELVEKDGRKPNQLKLTVRKLHPSSHSVRESRQTTIEYATGTGSSTNQGPGDEKHKIKLMTTLMNLFEKIIGCDVSWQVTLLGISFSGYPSKNSESPAENSINKYFPVKTSSSRPDEPLPPAKRGRFDESVLQELPPDIRQEVLEDMQNQLPSSDPQKPTDSNCPKGVDPLVFRELPVEIREELLAEERMKKQSNIKKSNNLLQYFRKAS</sequence>
<evidence type="ECO:0000313" key="5">
    <source>
        <dbReference type="Proteomes" id="UP000076858"/>
    </source>
</evidence>
<comment type="caution">
    <text evidence="4">The sequence shown here is derived from an EMBL/GenBank/DDBJ whole genome shotgun (WGS) entry which is preliminary data.</text>
</comment>
<dbReference type="FunFam" id="3.30.1490.100:FF:000003">
    <property type="entry name" value="Polymerase (DNA directed) iota"/>
    <property type="match status" value="1"/>
</dbReference>
<dbReference type="InterPro" id="IPR053848">
    <property type="entry name" value="IMS_HHH_1"/>
</dbReference>
<dbReference type="Pfam" id="PF21999">
    <property type="entry name" value="IMS_HHH_1"/>
    <property type="match status" value="1"/>
</dbReference>
<dbReference type="Proteomes" id="UP000076858">
    <property type="component" value="Unassembled WGS sequence"/>
</dbReference>
<evidence type="ECO:0000256" key="3">
    <source>
        <dbReference type="ARBA" id="ARBA00022679"/>
    </source>
</evidence>
<dbReference type="InterPro" id="IPR036775">
    <property type="entry name" value="DNA_pol_Y-fam_lit_finger_sf"/>
</dbReference>
<evidence type="ECO:0000313" key="4">
    <source>
        <dbReference type="EMBL" id="KZS16368.1"/>
    </source>
</evidence>
<dbReference type="Gene3D" id="6.10.250.1630">
    <property type="match status" value="1"/>
</dbReference>
<dbReference type="GO" id="GO:0003684">
    <property type="term" value="F:damaged DNA binding"/>
    <property type="evidence" value="ECO:0007669"/>
    <property type="project" value="InterPro"/>
</dbReference>
<keyword evidence="2" id="KW-0237">DNA synthesis</keyword>
<dbReference type="Pfam" id="PF14377">
    <property type="entry name" value="UBM"/>
    <property type="match status" value="2"/>
</dbReference>
<dbReference type="PANTHER" id="PTHR46404:SF1">
    <property type="entry name" value="DNA POLYMERASE IOTA"/>
    <property type="match status" value="1"/>
</dbReference>
<dbReference type="GO" id="GO:0019985">
    <property type="term" value="P:translesion synthesis"/>
    <property type="evidence" value="ECO:0007669"/>
    <property type="project" value="TreeGrafter"/>
</dbReference>
<protein>
    <submittedName>
        <fullName evidence="4">Putative DNA polymerase iota</fullName>
    </submittedName>
</protein>
<dbReference type="PROSITE" id="PS50173">
    <property type="entry name" value="UMUC"/>
    <property type="match status" value="1"/>
</dbReference>
<dbReference type="InterPro" id="IPR043502">
    <property type="entry name" value="DNA/RNA_pol_sf"/>
</dbReference>
<dbReference type="STRING" id="35525.A0A164ZHD7"/>
<dbReference type="EMBL" id="LRGB01000725">
    <property type="protein sequence ID" value="KZS16368.1"/>
    <property type="molecule type" value="Genomic_DNA"/>
</dbReference>
<dbReference type="Gene3D" id="3.30.70.270">
    <property type="match status" value="1"/>
</dbReference>
<evidence type="ECO:0000256" key="1">
    <source>
        <dbReference type="ARBA" id="ARBA00010945"/>
    </source>
</evidence>
<dbReference type="Gene3D" id="3.40.1170.60">
    <property type="match status" value="1"/>
</dbReference>
<accession>A0A164ZHD7</accession>
<keyword evidence="3" id="KW-0808">Transferase</keyword>
<dbReference type="InterPro" id="IPR001126">
    <property type="entry name" value="UmuC"/>
</dbReference>
<dbReference type="Gene3D" id="1.10.150.20">
    <property type="entry name" value="5' to 3' exonuclease, C-terminal subdomain"/>
    <property type="match status" value="1"/>
</dbReference>
<name>A0A164ZHD7_9CRUS</name>
<proteinExistence type="inferred from homology"/>
<dbReference type="SUPFAM" id="SSF100879">
    <property type="entry name" value="Lesion bypass DNA polymerase (Y-family), little finger domain"/>
    <property type="match status" value="1"/>
</dbReference>